<keyword evidence="3" id="KW-1185">Reference proteome</keyword>
<gene>
    <name evidence="2" type="ORF">GOP47_0015534</name>
</gene>
<dbReference type="EMBL" id="JABFUD020000015">
    <property type="protein sequence ID" value="KAI5069233.1"/>
    <property type="molecule type" value="Genomic_DNA"/>
</dbReference>
<sequence length="583" mass="62904">MTTRLDQDFLIDVSEEDDSLLPPGNKASHRSFDNLLHSGICASAGVPVLAECDIESIDPAHELPLSQAVSLPDERANVALSVTSEDPAVVKKKKRAGFNVRKSMAWNNAFLTEEGVLDSDELSLVNKTFPKVSGPPKQSNFSTSSSKLPKPIMMPKASLAPHRLVSNAASNPASSRFQGSMETLFESHSTDIPGPQLIKNNANPCLPKAIMATRKKEILNISAHADSCESKPALLRRSIDKTEQGPNFFTSKGGTQLKHGVNDNRSVGHMEAIRPTFTKSTMERLSSTSISEAQPRTGLLKLHSECSSIKAHSALKKSSLLEASGALTCKDKPSGLRMPSPKLGFFDTSRGGSQVAVLRERTNGHGFGGSGPARSKADQWDAEISGTRSSTKGREHSASSVKIGHQLLETSRNQNRGTKSSTRIPMVPPMRGRNAEFASLQLAPAHKPTQPASHLPNAADSTKRVLYARKIGNAAIRRKPATFKEKEQENLSPNCDEGTAMPQKATLALDLAMRKCSMEGHPATFTAKGQENLYRDLKEGMVMPQFKCQGQSEGSPTIIANGNVCTSEIERACDSQASPIMKH</sequence>
<dbReference type="OrthoDB" id="1931260at2759"/>
<accession>A0A9D4ZBB7</accession>
<reference evidence="2" key="1">
    <citation type="submission" date="2021-01" db="EMBL/GenBank/DDBJ databases">
        <title>Adiantum capillus-veneris genome.</title>
        <authorList>
            <person name="Fang Y."/>
            <person name="Liao Q."/>
        </authorList>
    </citation>
    <scope>NUCLEOTIDE SEQUENCE</scope>
    <source>
        <strain evidence="2">H3</strain>
        <tissue evidence="2">Leaf</tissue>
    </source>
</reference>
<organism evidence="2 3">
    <name type="scientific">Adiantum capillus-veneris</name>
    <name type="common">Maidenhair fern</name>
    <dbReference type="NCBI Taxonomy" id="13818"/>
    <lineage>
        <taxon>Eukaryota</taxon>
        <taxon>Viridiplantae</taxon>
        <taxon>Streptophyta</taxon>
        <taxon>Embryophyta</taxon>
        <taxon>Tracheophyta</taxon>
        <taxon>Polypodiopsida</taxon>
        <taxon>Polypodiidae</taxon>
        <taxon>Polypodiales</taxon>
        <taxon>Pteridineae</taxon>
        <taxon>Pteridaceae</taxon>
        <taxon>Vittarioideae</taxon>
        <taxon>Adiantum</taxon>
    </lineage>
</organism>
<dbReference type="Proteomes" id="UP000886520">
    <property type="component" value="Chromosome 15"/>
</dbReference>
<feature type="region of interest" description="Disordered" evidence="1">
    <location>
        <begin position="129"/>
        <end position="150"/>
    </location>
</feature>
<dbReference type="PANTHER" id="PTHR33737:SF19">
    <property type="entry name" value="BNAA10G12980D PROTEIN"/>
    <property type="match status" value="1"/>
</dbReference>
<name>A0A9D4ZBB7_ADICA</name>
<dbReference type="AlphaFoldDB" id="A0A9D4ZBB7"/>
<protein>
    <submittedName>
        <fullName evidence="2">Uncharacterized protein</fullName>
    </submittedName>
</protein>
<feature type="region of interest" description="Disordered" evidence="1">
    <location>
        <begin position="363"/>
        <end position="401"/>
    </location>
</feature>
<evidence type="ECO:0000256" key="1">
    <source>
        <dbReference type="SAM" id="MobiDB-lite"/>
    </source>
</evidence>
<dbReference type="GO" id="GO:0008017">
    <property type="term" value="F:microtubule binding"/>
    <property type="evidence" value="ECO:0007669"/>
    <property type="project" value="InterPro"/>
</dbReference>
<comment type="caution">
    <text evidence="2">The sequence shown here is derived from an EMBL/GenBank/DDBJ whole genome shotgun (WGS) entry which is preliminary data.</text>
</comment>
<dbReference type="InterPro" id="IPR045882">
    <property type="entry name" value="GPT1/2"/>
</dbReference>
<evidence type="ECO:0000313" key="2">
    <source>
        <dbReference type="EMBL" id="KAI5069233.1"/>
    </source>
</evidence>
<feature type="compositionally biased region" description="Polar residues" evidence="1">
    <location>
        <begin position="136"/>
        <end position="147"/>
    </location>
</feature>
<proteinExistence type="predicted"/>
<evidence type="ECO:0000313" key="3">
    <source>
        <dbReference type="Proteomes" id="UP000886520"/>
    </source>
</evidence>
<dbReference type="PANTHER" id="PTHR33737">
    <property type="entry name" value="OS05G0121800 PROTEIN"/>
    <property type="match status" value="1"/>
</dbReference>